<reference evidence="1 2" key="1">
    <citation type="submission" date="2007-02" db="EMBL/GenBank/DDBJ databases">
        <title>Complete sequence of chromosome of Shewanella baltica OS155.</title>
        <authorList>
            <consortium name="US DOE Joint Genome Institute"/>
            <person name="Copeland A."/>
            <person name="Lucas S."/>
            <person name="Lapidus A."/>
            <person name="Barry K."/>
            <person name="Detter J.C."/>
            <person name="Glavina del Rio T."/>
            <person name="Hammon N."/>
            <person name="Israni S."/>
            <person name="Dalin E."/>
            <person name="Tice H."/>
            <person name="Pitluck S."/>
            <person name="Sims D.R."/>
            <person name="Brettin T."/>
            <person name="Bruce D."/>
            <person name="Han C."/>
            <person name="Tapia R."/>
            <person name="Brainard J."/>
            <person name="Schmutz J."/>
            <person name="Larimer F."/>
            <person name="Land M."/>
            <person name="Hauser L."/>
            <person name="Kyrpides N."/>
            <person name="Mikhailova N."/>
            <person name="Brettar I."/>
            <person name="Klappenbach J."/>
            <person name="Konstantinidis K."/>
            <person name="Rodrigues J."/>
            <person name="Tiedje J."/>
            <person name="Richardson P."/>
        </authorList>
    </citation>
    <scope>NUCLEOTIDE SEQUENCE [LARGE SCALE GENOMIC DNA]</scope>
    <source>
        <strain evidence="2">OS155 / ATCC BAA-1091</strain>
    </source>
</reference>
<keyword evidence="2" id="KW-1185">Reference proteome</keyword>
<dbReference type="STRING" id="325240.Sbal_2339"/>
<protein>
    <submittedName>
        <fullName evidence="1">Uncharacterized protein</fullName>
    </submittedName>
</protein>
<dbReference type="Proteomes" id="UP000001557">
    <property type="component" value="Chromosome"/>
</dbReference>
<proteinExistence type="predicted"/>
<dbReference type="KEGG" id="sbl:Sbal_2339"/>
<gene>
    <name evidence="1" type="ordered locus">Sbal_2339</name>
</gene>
<dbReference type="HOGENOM" id="CLU_2332083_0_0_6"/>
<dbReference type="EMBL" id="CP000563">
    <property type="protein sequence ID" value="ABN61832.1"/>
    <property type="molecule type" value="Genomic_DNA"/>
</dbReference>
<dbReference type="AlphaFoldDB" id="A3D519"/>
<evidence type="ECO:0000313" key="1">
    <source>
        <dbReference type="EMBL" id="ABN61832.1"/>
    </source>
</evidence>
<organism evidence="1 2">
    <name type="scientific">Shewanella baltica (strain OS155 / ATCC BAA-1091)</name>
    <dbReference type="NCBI Taxonomy" id="325240"/>
    <lineage>
        <taxon>Bacteria</taxon>
        <taxon>Pseudomonadati</taxon>
        <taxon>Pseudomonadota</taxon>
        <taxon>Gammaproteobacteria</taxon>
        <taxon>Alteromonadales</taxon>
        <taxon>Shewanellaceae</taxon>
        <taxon>Shewanella</taxon>
    </lineage>
</organism>
<dbReference type="OrthoDB" id="6402614at2"/>
<dbReference type="RefSeq" id="WP_011846904.1">
    <property type="nucleotide sequence ID" value="NC_009052.1"/>
</dbReference>
<name>A3D519_SHEB5</name>
<accession>A3D519</accession>
<sequence length="98" mass="10924">MAVLEYFVVEAKGPRAKLSTGASKGDKMTDRWVENNLQAMTKSKKHKHKHKNKNKLGQDLLDAIEDGEPLTTKLVIEAEVGNNGVIVGKFKPLPKERK</sequence>
<evidence type="ECO:0000313" key="2">
    <source>
        <dbReference type="Proteomes" id="UP000001557"/>
    </source>
</evidence>